<feature type="non-terminal residue" evidence="1">
    <location>
        <position position="1"/>
    </location>
</feature>
<organism evidence="1">
    <name type="scientific">Octopus bimaculoides</name>
    <name type="common">California two-spotted octopus</name>
    <dbReference type="NCBI Taxonomy" id="37653"/>
    <lineage>
        <taxon>Eukaryota</taxon>
        <taxon>Metazoa</taxon>
        <taxon>Spiralia</taxon>
        <taxon>Lophotrochozoa</taxon>
        <taxon>Mollusca</taxon>
        <taxon>Cephalopoda</taxon>
        <taxon>Coleoidea</taxon>
        <taxon>Octopodiformes</taxon>
        <taxon>Octopoda</taxon>
        <taxon>Incirrata</taxon>
        <taxon>Octopodidae</taxon>
        <taxon>Octopus</taxon>
    </lineage>
</organism>
<accession>A0A0L8IH67</accession>
<protein>
    <submittedName>
        <fullName evidence="1">Uncharacterized protein</fullName>
    </submittedName>
</protein>
<proteinExistence type="predicted"/>
<dbReference type="AlphaFoldDB" id="A0A0L8IH67"/>
<reference evidence="1" key="1">
    <citation type="submission" date="2015-07" db="EMBL/GenBank/DDBJ databases">
        <title>MeaNS - Measles Nucleotide Surveillance Program.</title>
        <authorList>
            <person name="Tran T."/>
            <person name="Druce J."/>
        </authorList>
    </citation>
    <scope>NUCLEOTIDE SEQUENCE</scope>
    <source>
        <strain evidence="1">UCB-OBI-ISO-001</strain>
        <tissue evidence="1">Gonad</tissue>
    </source>
</reference>
<evidence type="ECO:0000313" key="1">
    <source>
        <dbReference type="EMBL" id="KOG00815.1"/>
    </source>
</evidence>
<gene>
    <name evidence="1" type="ORF">OCBIM_22031620mg</name>
</gene>
<dbReference type="EMBL" id="KQ415725">
    <property type="protein sequence ID" value="KOG00815.1"/>
    <property type="molecule type" value="Genomic_DNA"/>
</dbReference>
<sequence length="85" mass="9452">HDLSPKAQEFLLCIESITPTVMITAFNRNPKLTIICCYSPTNTTELEIAENFCNALSGLICEVPKHNLTLIARDFKAKIGQDKLS</sequence>
<name>A0A0L8IH67_OCTBM</name>